<evidence type="ECO:0000313" key="2">
    <source>
        <dbReference type="Proteomes" id="UP001069090"/>
    </source>
</evidence>
<dbReference type="RefSeq" id="WP_258329850.1">
    <property type="nucleotide sequence ID" value="NZ_JAPTGG010000001.1"/>
</dbReference>
<accession>A0A9J6RHF7</accession>
<organism evidence="1 2">
    <name type="scientific">Dasania phycosphaerae</name>
    <dbReference type="NCBI Taxonomy" id="2950436"/>
    <lineage>
        <taxon>Bacteria</taxon>
        <taxon>Pseudomonadati</taxon>
        <taxon>Pseudomonadota</taxon>
        <taxon>Gammaproteobacteria</taxon>
        <taxon>Cellvibrionales</taxon>
        <taxon>Spongiibacteraceae</taxon>
        <taxon>Dasania</taxon>
    </lineage>
</organism>
<comment type="caution">
    <text evidence="1">The sequence shown here is derived from an EMBL/GenBank/DDBJ whole genome shotgun (WGS) entry which is preliminary data.</text>
</comment>
<dbReference type="Proteomes" id="UP001069090">
    <property type="component" value="Unassembled WGS sequence"/>
</dbReference>
<protein>
    <submittedName>
        <fullName evidence="1">Uncharacterized protein</fullName>
    </submittedName>
</protein>
<proteinExistence type="predicted"/>
<gene>
    <name evidence="1" type="ORF">O0V09_00745</name>
</gene>
<keyword evidence="2" id="KW-1185">Reference proteome</keyword>
<evidence type="ECO:0000313" key="1">
    <source>
        <dbReference type="EMBL" id="MCZ0863704.1"/>
    </source>
</evidence>
<dbReference type="EMBL" id="JAPTGG010000001">
    <property type="protein sequence ID" value="MCZ0863704.1"/>
    <property type="molecule type" value="Genomic_DNA"/>
</dbReference>
<dbReference type="AlphaFoldDB" id="A0A9J6RHF7"/>
<name>A0A9J6RHF7_9GAMM</name>
<sequence>MPVKSTISREGSLAAYFKKRLQRFSQASPPHDDTLWYLSHMLERYGQSRELFEQQQGLSLQPLALLYFDALATNNKREKLALLRKLGDQSLFLAALFPEYFARRGIRKDYMVGMGGAAYYYVAEASKQQAHIFSELATGFARLLSLVSQACSKEHFFDAQDILLLHQRWLNNKDQLAEQQLRAVGIIPIDPSWQH</sequence>
<reference evidence="1 2" key="1">
    <citation type="submission" date="2022-12" db="EMBL/GenBank/DDBJ databases">
        <title>Dasania phycosphaerae sp. nov., isolated from particulate material of the south coast of Korea.</title>
        <authorList>
            <person name="Jiang Y."/>
        </authorList>
    </citation>
    <scope>NUCLEOTIDE SEQUENCE [LARGE SCALE GENOMIC DNA]</scope>
    <source>
        <strain evidence="1 2">GY-19</strain>
    </source>
</reference>